<dbReference type="VEuPathDB" id="FungiDB:AAP_04990"/>
<evidence type="ECO:0000256" key="3">
    <source>
        <dbReference type="ARBA" id="ARBA00022448"/>
    </source>
</evidence>
<dbReference type="Proteomes" id="UP000242877">
    <property type="component" value="Unassembled WGS sequence"/>
</dbReference>
<keyword evidence="7" id="KW-1133">Transmembrane helix</keyword>
<name>A0A167W591_9EURO</name>
<feature type="repeat" description="Solcar" evidence="10">
    <location>
        <begin position="62"/>
        <end position="219"/>
    </location>
</feature>
<proteinExistence type="inferred from homology"/>
<evidence type="ECO:0000256" key="5">
    <source>
        <dbReference type="ARBA" id="ARBA00022737"/>
    </source>
</evidence>
<evidence type="ECO:0000313" key="13">
    <source>
        <dbReference type="EMBL" id="KZZ88418.1"/>
    </source>
</evidence>
<dbReference type="PANTHER" id="PTHR45760:SF2">
    <property type="entry name" value="FI19922P1-RELATED"/>
    <property type="match status" value="1"/>
</dbReference>
<evidence type="ECO:0000256" key="10">
    <source>
        <dbReference type="PROSITE-ProRule" id="PRU00282"/>
    </source>
</evidence>
<feature type="compositionally biased region" description="Low complexity" evidence="12">
    <location>
        <begin position="28"/>
        <end position="38"/>
    </location>
</feature>
<dbReference type="PANTHER" id="PTHR45760">
    <property type="entry name" value="FI19922P1-RELATED"/>
    <property type="match status" value="1"/>
</dbReference>
<keyword evidence="5" id="KW-0677">Repeat</keyword>
<keyword evidence="9 10" id="KW-0472">Membrane</keyword>
<dbReference type="PROSITE" id="PS50920">
    <property type="entry name" value="SOLCAR"/>
    <property type="match status" value="3"/>
</dbReference>
<evidence type="ECO:0000256" key="1">
    <source>
        <dbReference type="ARBA" id="ARBA00004448"/>
    </source>
</evidence>
<dbReference type="Gene3D" id="1.50.40.10">
    <property type="entry name" value="Mitochondrial carrier domain"/>
    <property type="match status" value="2"/>
</dbReference>
<organism evidence="13 14">
    <name type="scientific">Ascosphaera apis ARSEF 7405</name>
    <dbReference type="NCBI Taxonomy" id="392613"/>
    <lineage>
        <taxon>Eukaryota</taxon>
        <taxon>Fungi</taxon>
        <taxon>Dikarya</taxon>
        <taxon>Ascomycota</taxon>
        <taxon>Pezizomycotina</taxon>
        <taxon>Eurotiomycetes</taxon>
        <taxon>Eurotiomycetidae</taxon>
        <taxon>Onygenales</taxon>
        <taxon>Ascosphaeraceae</taxon>
        <taxon>Ascosphaera</taxon>
    </lineage>
</organism>
<gene>
    <name evidence="13" type="ORF">AAP_04990</name>
</gene>
<dbReference type="InterPro" id="IPR023395">
    <property type="entry name" value="MCP_dom_sf"/>
</dbReference>
<keyword evidence="4 10" id="KW-0812">Transmembrane</keyword>
<comment type="subcellular location">
    <subcellularLocation>
        <location evidence="1">Mitochondrion inner membrane</location>
        <topology evidence="1">Multi-pass membrane protein</topology>
    </subcellularLocation>
</comment>
<keyword evidence="8" id="KW-0496">Mitochondrion</keyword>
<dbReference type="InterPro" id="IPR018108">
    <property type="entry name" value="MCP_transmembrane"/>
</dbReference>
<evidence type="ECO:0000256" key="7">
    <source>
        <dbReference type="ARBA" id="ARBA00022989"/>
    </source>
</evidence>
<evidence type="ECO:0000256" key="12">
    <source>
        <dbReference type="SAM" id="MobiDB-lite"/>
    </source>
</evidence>
<evidence type="ECO:0000256" key="8">
    <source>
        <dbReference type="ARBA" id="ARBA00023128"/>
    </source>
</evidence>
<dbReference type="SUPFAM" id="SSF103506">
    <property type="entry name" value="Mitochondrial carrier"/>
    <property type="match status" value="1"/>
</dbReference>
<accession>A0A167W591</accession>
<evidence type="ECO:0000313" key="14">
    <source>
        <dbReference type="Proteomes" id="UP000242877"/>
    </source>
</evidence>
<feature type="region of interest" description="Disordered" evidence="12">
    <location>
        <begin position="1"/>
        <end position="55"/>
    </location>
</feature>
<dbReference type="InterPro" id="IPR045315">
    <property type="entry name" value="Mtm1-like"/>
</dbReference>
<protein>
    <submittedName>
        <fullName evidence="13">Mitochondrial carrier domain protein</fullName>
    </submittedName>
</protein>
<reference evidence="13 14" key="1">
    <citation type="journal article" date="2016" name="Genome Biol. Evol.">
        <title>Divergent and convergent evolution of fungal pathogenicity.</title>
        <authorList>
            <person name="Shang Y."/>
            <person name="Xiao G."/>
            <person name="Zheng P."/>
            <person name="Cen K."/>
            <person name="Zhan S."/>
            <person name="Wang C."/>
        </authorList>
    </citation>
    <scope>NUCLEOTIDE SEQUENCE [LARGE SCALE GENOMIC DNA]</scope>
    <source>
        <strain evidence="13 14">ARSEF 7405</strain>
    </source>
</reference>
<comment type="caution">
    <text evidence="13">The sequence shown here is derived from an EMBL/GenBank/DDBJ whole genome shotgun (WGS) entry which is preliminary data.</text>
</comment>
<feature type="compositionally biased region" description="Basic and acidic residues" evidence="12">
    <location>
        <begin position="18"/>
        <end position="27"/>
    </location>
</feature>
<feature type="repeat" description="Solcar" evidence="10">
    <location>
        <begin position="359"/>
        <end position="474"/>
    </location>
</feature>
<keyword evidence="6" id="KW-0999">Mitochondrion inner membrane</keyword>
<dbReference type="Pfam" id="PF00153">
    <property type="entry name" value="Mito_carr"/>
    <property type="match status" value="4"/>
</dbReference>
<sequence length="489" mass="54896">MSPSAAADRCGGDPQRSAWEHHRHQDQEQLQQEQQQQQPPRPDRPNSIRRGGDDAEGDYAQVTLMQRMLSASIGNFFTSVLVTPLDVVRVRLQSQAPNPTISLRSSHPTNATSPLLFKELPPNIGITSCCREVFWVGNTSPFCIAESPFSAAHSFSQESNACIAEVTQRSYFTSTFDGLRKIARNEGAFALWRGLSPTLVMGVPANVIYFTGYDWLRLDHRSPFYNYVPDYYAPLLCGSVARTLAATSISPIEMFRTRLQATAGRNGQKGHFKDTLRGLWRLTQANGYTALWRGLPLTLWRDVPFSGMYWFGYEWMRNAITDWRSRSIQSSILRSHERTGEHHNLIVRQAEQSEQTSATTFIDSFVSGAVSGSIAALITTPFDIGKTRQQVFEHGNDSSVTRLSTTPGSRPITLLFSKPKVDLRPEQLSIPKFLLHIFREEGIAGLLRGWFPRCLKVAPSCGIMISSYELCKKLAQQYNERSGESHEAL</sequence>
<dbReference type="GO" id="GO:1990542">
    <property type="term" value="P:mitochondrial transmembrane transport"/>
    <property type="evidence" value="ECO:0007669"/>
    <property type="project" value="InterPro"/>
</dbReference>
<feature type="repeat" description="Solcar" evidence="10">
    <location>
        <begin position="229"/>
        <end position="319"/>
    </location>
</feature>
<evidence type="ECO:0000256" key="6">
    <source>
        <dbReference type="ARBA" id="ARBA00022792"/>
    </source>
</evidence>
<evidence type="ECO:0000256" key="4">
    <source>
        <dbReference type="ARBA" id="ARBA00022692"/>
    </source>
</evidence>
<evidence type="ECO:0000256" key="2">
    <source>
        <dbReference type="ARBA" id="ARBA00006375"/>
    </source>
</evidence>
<comment type="similarity">
    <text evidence="2 11">Belongs to the mitochondrial carrier (TC 2.A.29) family.</text>
</comment>
<evidence type="ECO:0000256" key="11">
    <source>
        <dbReference type="RuleBase" id="RU000488"/>
    </source>
</evidence>
<keyword evidence="3 11" id="KW-0813">Transport</keyword>
<keyword evidence="14" id="KW-1185">Reference proteome</keyword>
<feature type="compositionally biased region" description="Basic and acidic residues" evidence="12">
    <location>
        <begin position="41"/>
        <end position="53"/>
    </location>
</feature>
<dbReference type="GO" id="GO:0005743">
    <property type="term" value="C:mitochondrial inner membrane"/>
    <property type="evidence" value="ECO:0007669"/>
    <property type="project" value="UniProtKB-SubCell"/>
</dbReference>
<dbReference type="AlphaFoldDB" id="A0A167W591"/>
<dbReference type="OrthoDB" id="1747031at2759"/>
<dbReference type="EMBL" id="AZGZ01000026">
    <property type="protein sequence ID" value="KZZ88418.1"/>
    <property type="molecule type" value="Genomic_DNA"/>
</dbReference>
<evidence type="ECO:0000256" key="9">
    <source>
        <dbReference type="ARBA" id="ARBA00023136"/>
    </source>
</evidence>